<dbReference type="EMBL" id="JWIC01000004">
    <property type="protein sequence ID" value="KID58283.1"/>
    <property type="molecule type" value="Genomic_DNA"/>
</dbReference>
<dbReference type="EMBL" id="KF724689">
    <property type="protein sequence ID" value="AHX39969.1"/>
    <property type="molecule type" value="Genomic_DNA"/>
</dbReference>
<feature type="domain" description="IraD/Gp25-like" evidence="1">
    <location>
        <begin position="15"/>
        <end position="98"/>
    </location>
</feature>
<dbReference type="InterPro" id="IPR007048">
    <property type="entry name" value="IraD/Gp25-like"/>
</dbReference>
<accession>A0A023PZD6</accession>
<protein>
    <submittedName>
        <fullName evidence="3">Baseplate assembly protein W</fullName>
    </submittedName>
    <submittedName>
        <fullName evidence="2">Phage baseplate assembly protein</fullName>
    </submittedName>
</protein>
<sequence length="111" mass="12228">MIGMNAQTGKPLGGVEHLKQSIRDIVTTPLGSRVMRRDYGCGLFELVDRPFSHNLVGDITMSIANALDRWEPRFRLEGVSVHPAGEGKVDITIEGLYLINNEPVTIEGILL</sequence>
<evidence type="ECO:0000313" key="2">
    <source>
        <dbReference type="EMBL" id="AHX39969.1"/>
    </source>
</evidence>
<evidence type="ECO:0000313" key="3">
    <source>
        <dbReference type="EMBL" id="KID58283.1"/>
    </source>
</evidence>
<proteinExistence type="predicted"/>
<dbReference type="OrthoDB" id="9802846at2"/>
<organism evidence="2">
    <name type="scientific">Pseudoalteromonas luteoviolacea</name>
    <dbReference type="NCBI Taxonomy" id="43657"/>
    <lineage>
        <taxon>Bacteria</taxon>
        <taxon>Pseudomonadati</taxon>
        <taxon>Pseudomonadota</taxon>
        <taxon>Gammaproteobacteria</taxon>
        <taxon>Alteromonadales</taxon>
        <taxon>Pseudoalteromonadaceae</taxon>
        <taxon>Pseudoalteromonas</taxon>
    </lineage>
</organism>
<gene>
    <name evidence="3" type="ORF">JF50_06290</name>
</gene>
<dbReference type="AlphaFoldDB" id="A0A023PZD6"/>
<reference evidence="3 4" key="2">
    <citation type="submission" date="2014-12" db="EMBL/GenBank/DDBJ databases">
        <title>Draft Genome Sequence of Pseudoalteromonas luteoviolacea HI1.</title>
        <authorList>
            <person name="Asahina A.Y."/>
            <person name="Hadfield M.G."/>
        </authorList>
    </citation>
    <scope>NUCLEOTIDE SEQUENCE [LARGE SCALE GENOMIC DNA]</scope>
    <source>
        <strain evidence="3 4">HI1</strain>
    </source>
</reference>
<dbReference type="Pfam" id="PF04965">
    <property type="entry name" value="GPW_gp25"/>
    <property type="match status" value="1"/>
</dbReference>
<dbReference type="Gene3D" id="3.10.450.40">
    <property type="match status" value="1"/>
</dbReference>
<reference evidence="2" key="1">
    <citation type="journal article" date="2014" name="Science">
        <title>Marine tubeworm metamorphosis induced by arrays of bacterial phage tail-like structures.</title>
        <authorList>
            <person name="Shikuma N.J."/>
            <person name="Pilhofer M."/>
            <person name="Weiss G.L."/>
            <person name="Hadfield M.G."/>
            <person name="Jensen G.J."/>
            <person name="Newman D.K."/>
        </authorList>
    </citation>
    <scope>NUCLEOTIDE SEQUENCE</scope>
    <source>
        <strain evidence="2">HI1</strain>
    </source>
</reference>
<evidence type="ECO:0000259" key="1">
    <source>
        <dbReference type="Pfam" id="PF04965"/>
    </source>
</evidence>
<dbReference type="Proteomes" id="UP000031327">
    <property type="component" value="Unassembled WGS sequence"/>
</dbReference>
<dbReference type="SUPFAM" id="SSF160719">
    <property type="entry name" value="gpW/gp25-like"/>
    <property type="match status" value="1"/>
</dbReference>
<evidence type="ECO:0000313" key="4">
    <source>
        <dbReference type="Proteomes" id="UP000031327"/>
    </source>
</evidence>
<name>A0A023PZD6_9GAMM</name>
<dbReference type="RefSeq" id="WP_039608577.1">
    <property type="nucleotide sequence ID" value="NZ_JWIC01000004.1"/>
</dbReference>